<dbReference type="GO" id="GO:0045292">
    <property type="term" value="P:mRNA cis splicing, via spliceosome"/>
    <property type="evidence" value="ECO:0007669"/>
    <property type="project" value="TreeGrafter"/>
</dbReference>
<feature type="region of interest" description="Disordered" evidence="7">
    <location>
        <begin position="675"/>
        <end position="768"/>
    </location>
</feature>
<dbReference type="PANTHER" id="PTHR14152">
    <property type="entry name" value="SQUAMOUS CELL CARCINOMA ANTIGEN RECOGNISED BY CYTOTOXIC T LYMPHOCYTES"/>
    <property type="match status" value="1"/>
</dbReference>
<evidence type="ECO:0000256" key="2">
    <source>
        <dbReference type="ARBA" id="ARBA00006076"/>
    </source>
</evidence>
<dbReference type="OrthoDB" id="5583at2759"/>
<accession>A0A401H1Z5</accession>
<feature type="compositionally biased region" description="Basic and acidic residues" evidence="7">
    <location>
        <begin position="31"/>
        <end position="57"/>
    </location>
</feature>
<dbReference type="PANTHER" id="PTHR14152:SF5">
    <property type="entry name" value="U4_U6.U5 TRI-SNRNP-ASSOCIATED PROTEIN 1"/>
    <property type="match status" value="1"/>
</dbReference>
<protein>
    <submittedName>
        <fullName evidence="8">SART-1 protein</fullName>
    </submittedName>
</protein>
<dbReference type="RefSeq" id="XP_027619325.1">
    <property type="nucleotide sequence ID" value="XM_027763524.1"/>
</dbReference>
<evidence type="ECO:0000256" key="5">
    <source>
        <dbReference type="ARBA" id="ARBA00023242"/>
    </source>
</evidence>
<feature type="region of interest" description="Disordered" evidence="7">
    <location>
        <begin position="334"/>
        <end position="384"/>
    </location>
</feature>
<comment type="similarity">
    <text evidence="2">Belongs to the SNU66/SART1 family.</text>
</comment>
<evidence type="ECO:0000256" key="3">
    <source>
        <dbReference type="ARBA" id="ARBA00022664"/>
    </source>
</evidence>
<evidence type="ECO:0000256" key="7">
    <source>
        <dbReference type="SAM" id="MobiDB-lite"/>
    </source>
</evidence>
<dbReference type="FunCoup" id="A0A401H1Z5">
    <property type="interactions" value="742"/>
</dbReference>
<proteinExistence type="inferred from homology"/>
<reference evidence="8 9" key="1">
    <citation type="journal article" date="2018" name="Sci. Rep.">
        <title>Genome sequence of the cauliflower mushroom Sparassis crispa (Hanabiratake) and its association with beneficial usage.</title>
        <authorList>
            <person name="Kiyama R."/>
            <person name="Furutani Y."/>
            <person name="Kawaguchi K."/>
            <person name="Nakanishi T."/>
        </authorList>
    </citation>
    <scope>NUCLEOTIDE SEQUENCE [LARGE SCALE GENOMIC DNA]</scope>
</reference>
<evidence type="ECO:0000256" key="1">
    <source>
        <dbReference type="ARBA" id="ARBA00004123"/>
    </source>
</evidence>
<feature type="compositionally biased region" description="Polar residues" evidence="7">
    <location>
        <begin position="701"/>
        <end position="717"/>
    </location>
</feature>
<dbReference type="GeneID" id="38785329"/>
<feature type="region of interest" description="Disordered" evidence="7">
    <location>
        <begin position="18"/>
        <end position="57"/>
    </location>
</feature>
<keyword evidence="6" id="KW-0175">Coiled coil</keyword>
<evidence type="ECO:0000256" key="6">
    <source>
        <dbReference type="SAM" id="Coils"/>
    </source>
</evidence>
<evidence type="ECO:0000313" key="9">
    <source>
        <dbReference type="Proteomes" id="UP000287166"/>
    </source>
</evidence>
<dbReference type="GO" id="GO:0000481">
    <property type="term" value="P:maturation of 5S rRNA"/>
    <property type="evidence" value="ECO:0007669"/>
    <property type="project" value="TreeGrafter"/>
</dbReference>
<dbReference type="Pfam" id="PF19252">
    <property type="entry name" value="HIND"/>
    <property type="match status" value="1"/>
</dbReference>
<feature type="region of interest" description="Disordered" evidence="7">
    <location>
        <begin position="402"/>
        <end position="425"/>
    </location>
</feature>
<keyword evidence="9" id="KW-1185">Reference proteome</keyword>
<gene>
    <name evidence="8" type="ORF">SCP_1302270</name>
</gene>
<keyword evidence="5" id="KW-0539">Nucleus</keyword>
<dbReference type="InterPro" id="IPR005011">
    <property type="entry name" value="SNU66/SART1"/>
</dbReference>
<feature type="compositionally biased region" description="Basic and acidic residues" evidence="7">
    <location>
        <begin position="343"/>
        <end position="359"/>
    </location>
</feature>
<feature type="coiled-coil region" evidence="6">
    <location>
        <begin position="156"/>
        <end position="186"/>
    </location>
</feature>
<dbReference type="GO" id="GO:0046540">
    <property type="term" value="C:U4/U6 x U5 tri-snRNP complex"/>
    <property type="evidence" value="ECO:0007669"/>
    <property type="project" value="InterPro"/>
</dbReference>
<dbReference type="Proteomes" id="UP000287166">
    <property type="component" value="Unassembled WGS sequence"/>
</dbReference>
<organism evidence="8 9">
    <name type="scientific">Sparassis crispa</name>
    <dbReference type="NCBI Taxonomy" id="139825"/>
    <lineage>
        <taxon>Eukaryota</taxon>
        <taxon>Fungi</taxon>
        <taxon>Dikarya</taxon>
        <taxon>Basidiomycota</taxon>
        <taxon>Agaricomycotina</taxon>
        <taxon>Agaricomycetes</taxon>
        <taxon>Polyporales</taxon>
        <taxon>Sparassidaceae</taxon>
        <taxon>Sparassis</taxon>
    </lineage>
</organism>
<dbReference type="EMBL" id="BFAD01000013">
    <property type="protein sequence ID" value="GBE88412.1"/>
    <property type="molecule type" value="Genomic_DNA"/>
</dbReference>
<dbReference type="Pfam" id="PF03343">
    <property type="entry name" value="SART-1"/>
    <property type="match status" value="1"/>
</dbReference>
<dbReference type="AlphaFoldDB" id="A0A401H1Z5"/>
<comment type="caution">
    <text evidence="8">The sequence shown here is derived from an EMBL/GenBank/DDBJ whole genome shotgun (WGS) entry which is preliminary data.</text>
</comment>
<name>A0A401H1Z5_9APHY</name>
<dbReference type="STRING" id="139825.A0A401H1Z5"/>
<keyword evidence="3" id="KW-0507">mRNA processing</keyword>
<dbReference type="InParanoid" id="A0A401H1Z5"/>
<dbReference type="InterPro" id="IPR045347">
    <property type="entry name" value="HIND"/>
</dbReference>
<evidence type="ECO:0000313" key="8">
    <source>
        <dbReference type="EMBL" id="GBE88412.1"/>
    </source>
</evidence>
<feature type="region of interest" description="Disordered" evidence="7">
    <location>
        <begin position="278"/>
        <end position="315"/>
    </location>
</feature>
<keyword evidence="4" id="KW-0508">mRNA splicing</keyword>
<evidence type="ECO:0000256" key="4">
    <source>
        <dbReference type="ARBA" id="ARBA00023187"/>
    </source>
</evidence>
<sequence>MSMEESISLQETNEIRISLGLKPLTDDNAPADDKEKQAEDNYAKQREKELQERETKKIQERIAKVRNRRELNAKLKGTTLGDADGDVDDTLKWIKKSKKREKELAKKRQEELESMDRAFQEEYTERDLAGLKVSHDFEAMDEGEARILTLKDSRILDNEEDELQNVELAEDERTKKNQELKIKKRDYTGYDDEEFTPGNEGMNRIVLSKYDEFLEGPKETDFRLGGSSTTSEVRRTKREGVAAAAVKKSLLSIDYAKNIESVDYLKEGDVGFKKLKTKKKRPSRRVVEESDIGPVNGDDHMQVDEKQIVPRPRNLDTNFVDDDELQAALARSRRAKLQKTKKLSPEEVARRIAEERDMSETANGAEVIRIEDDEDADGDSGLTFDDTSEFVRAITFDPTVGRVKQEAPAETRAPSDLPKPRIPSEDVKMAEGDEAVEELEAGEVVVKEEAEEDEAMLIAIENAIKETEARELETGKAEDVSVGTSSEQTFSAGMAATLNILRNQGILAAPNADQSEREKVQLQRDLWLADHRQQVAQRELERARLRGGNKDQATREYENRVREQQEARANLEAFKNYKPDVNIVYYDEFGRELTPKEAWKALSHKFHGKGSGRAKTEKRLKKIAEEKKKEAMASGDTPLSMNQAFQIRQERAGQAHFVLSVGNRGAVPQAAEFFDAQPLSKGKTEKKHKKKNAEKAAAPQVDSTGFITLPAPTQNGSPAPMSPAILSGAATTSNGSPAPRPGFSRISAAVDVGSSKEGTPASADRTKVVIGLGMKRKATGEAQGSPPPKKR</sequence>
<feature type="compositionally biased region" description="Basic and acidic residues" evidence="7">
    <location>
        <begin position="297"/>
        <end position="308"/>
    </location>
</feature>
<comment type="subcellular location">
    <subcellularLocation>
        <location evidence="1">Nucleus</location>
    </subcellularLocation>
</comment>